<comment type="caution">
    <text evidence="2">The sequence shown here is derived from an EMBL/GenBank/DDBJ whole genome shotgun (WGS) entry which is preliminary data.</text>
</comment>
<proteinExistence type="predicted"/>
<gene>
    <name evidence="2" type="ORF">HINF_LOCUS22427</name>
    <name evidence="3" type="ORF">HINF_LOCUS59265</name>
</gene>
<evidence type="ECO:0000313" key="4">
    <source>
        <dbReference type="Proteomes" id="UP001642409"/>
    </source>
</evidence>
<accession>A0AA86U1G7</accession>
<name>A0AA86U1G7_9EUKA</name>
<organism evidence="2">
    <name type="scientific">Hexamita inflata</name>
    <dbReference type="NCBI Taxonomy" id="28002"/>
    <lineage>
        <taxon>Eukaryota</taxon>
        <taxon>Metamonada</taxon>
        <taxon>Diplomonadida</taxon>
        <taxon>Hexamitidae</taxon>
        <taxon>Hexamitinae</taxon>
        <taxon>Hexamita</taxon>
    </lineage>
</organism>
<dbReference type="AlphaFoldDB" id="A0AA86U1G7"/>
<dbReference type="EMBL" id="CAXDID020000339">
    <property type="protein sequence ID" value="CAL6079192.1"/>
    <property type="molecule type" value="Genomic_DNA"/>
</dbReference>
<sequence length="117" mass="13523">MYQQYQSQQYQEACMAIIVLRYNGIVYEKSMNRDYGLLPKQTLLPCSGARQRRSQAALHQLDNQCLHKGTIATKYGQRDRQATGRRVPRAPPGFEGGSKARRRSPRQHWIGRAMDRT</sequence>
<feature type="region of interest" description="Disordered" evidence="1">
    <location>
        <begin position="75"/>
        <end position="117"/>
    </location>
</feature>
<protein>
    <submittedName>
        <fullName evidence="3">Hypothetical_protein</fullName>
    </submittedName>
</protein>
<keyword evidence="4" id="KW-1185">Reference proteome</keyword>
<evidence type="ECO:0000256" key="1">
    <source>
        <dbReference type="SAM" id="MobiDB-lite"/>
    </source>
</evidence>
<evidence type="ECO:0000313" key="3">
    <source>
        <dbReference type="EMBL" id="CAL6079192.1"/>
    </source>
</evidence>
<dbReference type="Proteomes" id="UP001642409">
    <property type="component" value="Unassembled WGS sequence"/>
</dbReference>
<reference evidence="3 4" key="2">
    <citation type="submission" date="2024-07" db="EMBL/GenBank/DDBJ databases">
        <authorList>
            <person name="Akdeniz Z."/>
        </authorList>
    </citation>
    <scope>NUCLEOTIDE SEQUENCE [LARGE SCALE GENOMIC DNA]</scope>
</reference>
<reference evidence="2" key="1">
    <citation type="submission" date="2023-06" db="EMBL/GenBank/DDBJ databases">
        <authorList>
            <person name="Kurt Z."/>
        </authorList>
    </citation>
    <scope>NUCLEOTIDE SEQUENCE</scope>
</reference>
<evidence type="ECO:0000313" key="2">
    <source>
        <dbReference type="EMBL" id="CAI9934782.1"/>
    </source>
</evidence>
<dbReference type="EMBL" id="CATOUU010000589">
    <property type="protein sequence ID" value="CAI9934782.1"/>
    <property type="molecule type" value="Genomic_DNA"/>
</dbReference>